<dbReference type="Proteomes" id="UP000276133">
    <property type="component" value="Unassembled WGS sequence"/>
</dbReference>
<protein>
    <submittedName>
        <fullName evidence="2">Uncharacterized protein</fullName>
    </submittedName>
</protein>
<keyword evidence="3" id="KW-1185">Reference proteome</keyword>
<proteinExistence type="predicted"/>
<keyword evidence="1" id="KW-1133">Transmembrane helix</keyword>
<sequence>MDSTLSDDRNAHLHVLKKLLIQREIIFELLVTLVTLVFCGHKTLVQVKDYLVGFGQVSLLNALIIFNWFTIIVNSLVNTSTVFLIIKKCETFQKHSVFFD</sequence>
<feature type="transmembrane region" description="Helical" evidence="1">
    <location>
        <begin position="25"/>
        <end position="44"/>
    </location>
</feature>
<evidence type="ECO:0000313" key="3">
    <source>
        <dbReference type="Proteomes" id="UP000276133"/>
    </source>
</evidence>
<organism evidence="2 3">
    <name type="scientific">Brachionus plicatilis</name>
    <name type="common">Marine rotifer</name>
    <name type="synonym">Brachionus muelleri</name>
    <dbReference type="NCBI Taxonomy" id="10195"/>
    <lineage>
        <taxon>Eukaryota</taxon>
        <taxon>Metazoa</taxon>
        <taxon>Spiralia</taxon>
        <taxon>Gnathifera</taxon>
        <taxon>Rotifera</taxon>
        <taxon>Eurotatoria</taxon>
        <taxon>Monogononta</taxon>
        <taxon>Pseudotrocha</taxon>
        <taxon>Ploima</taxon>
        <taxon>Brachionidae</taxon>
        <taxon>Brachionus</taxon>
    </lineage>
</organism>
<evidence type="ECO:0000256" key="1">
    <source>
        <dbReference type="SAM" id="Phobius"/>
    </source>
</evidence>
<accession>A0A3M7QM53</accession>
<comment type="caution">
    <text evidence="2">The sequence shown here is derived from an EMBL/GenBank/DDBJ whole genome shotgun (WGS) entry which is preliminary data.</text>
</comment>
<feature type="transmembrane region" description="Helical" evidence="1">
    <location>
        <begin position="64"/>
        <end position="86"/>
    </location>
</feature>
<reference evidence="2 3" key="1">
    <citation type="journal article" date="2018" name="Sci. Rep.">
        <title>Genomic signatures of local adaptation to the degree of environmental predictability in rotifers.</title>
        <authorList>
            <person name="Franch-Gras L."/>
            <person name="Hahn C."/>
            <person name="Garcia-Roger E.M."/>
            <person name="Carmona M.J."/>
            <person name="Serra M."/>
            <person name="Gomez A."/>
        </authorList>
    </citation>
    <scope>NUCLEOTIDE SEQUENCE [LARGE SCALE GENOMIC DNA]</scope>
    <source>
        <strain evidence="2">HYR1</strain>
    </source>
</reference>
<keyword evidence="1" id="KW-0472">Membrane</keyword>
<dbReference type="AlphaFoldDB" id="A0A3M7QM53"/>
<gene>
    <name evidence="2" type="ORF">BpHYR1_045574</name>
</gene>
<keyword evidence="1" id="KW-0812">Transmembrane</keyword>
<evidence type="ECO:0000313" key="2">
    <source>
        <dbReference type="EMBL" id="RNA12412.1"/>
    </source>
</evidence>
<dbReference type="EMBL" id="REGN01005697">
    <property type="protein sequence ID" value="RNA12412.1"/>
    <property type="molecule type" value="Genomic_DNA"/>
</dbReference>
<name>A0A3M7QM53_BRAPC</name>